<dbReference type="Gene3D" id="3.30.70.1440">
    <property type="entry name" value="Multidrug efflux transporter AcrB pore domain"/>
    <property type="match status" value="1"/>
</dbReference>
<protein>
    <submittedName>
        <fullName evidence="2">RND transporter, HAE1/HME family, permease protein</fullName>
    </submittedName>
</protein>
<dbReference type="SUPFAM" id="SSF82866">
    <property type="entry name" value="Multidrug efflux transporter AcrB transmembrane domain"/>
    <property type="match status" value="2"/>
</dbReference>
<gene>
    <name evidence="2" type="ordered locus">KVU_0089</name>
</gene>
<keyword evidence="3" id="KW-1185">Reference proteome</keyword>
<dbReference type="RefSeq" id="WP_013383344.1">
    <property type="nucleotide sequence ID" value="NC_017384.1"/>
</dbReference>
<dbReference type="AlphaFoldDB" id="F9Y7W3"/>
<evidence type="ECO:0000313" key="2">
    <source>
        <dbReference type="EMBL" id="AEM39929.1"/>
    </source>
</evidence>
<feature type="transmembrane region" description="Helical" evidence="1">
    <location>
        <begin position="983"/>
        <end position="1007"/>
    </location>
</feature>
<dbReference type="InterPro" id="IPR001036">
    <property type="entry name" value="Acrflvin-R"/>
</dbReference>
<name>F9Y7W3_KETVW</name>
<dbReference type="Proteomes" id="UP000000692">
    <property type="component" value="Chromosome"/>
</dbReference>
<dbReference type="HOGENOM" id="CLU_002755_1_2_5"/>
<dbReference type="PRINTS" id="PR00702">
    <property type="entry name" value="ACRIFLAVINRP"/>
</dbReference>
<dbReference type="Pfam" id="PF00873">
    <property type="entry name" value="ACR_tran"/>
    <property type="match status" value="1"/>
</dbReference>
<proteinExistence type="predicted"/>
<dbReference type="SUPFAM" id="SSF82714">
    <property type="entry name" value="Multidrug efflux transporter AcrB TolC docking domain, DN and DC subdomains"/>
    <property type="match status" value="2"/>
</dbReference>
<feature type="transmembrane region" description="Helical" evidence="1">
    <location>
        <begin position="907"/>
        <end position="930"/>
    </location>
</feature>
<feature type="transmembrane region" description="Helical" evidence="1">
    <location>
        <begin position="391"/>
        <end position="411"/>
    </location>
</feature>
<sequence length="1028" mass="111243">MTTPRFNLSEWALAHRSLVWFLMIVAVVAGAFSFMNLGREEDPSFTLKTAVISAALPGATIEQTVEQVTSRIERKLQDLDGLDYTRSTTYPGVSVVFVELRPEVRGADVTNAWRDMRNMMSDLRADMPWEFSGFSFNDNFGDVFGSIYAFTADGFTPRELRDEVDRVRSAILMLEDAGKVEMIGAQDERVYIEFSSQRLAALGVDQQSVLDTLNQQNQINPAGTITAGDERIFLRMGGQFTDAQDVANVSLRIEDKYFRLSDVADVRAGYETPASFVFRANGVPAIGLGVGMRDGANIQAFGTALDDLMARVAAELPIGIEITRIADQPHVVDEAINHFVRALVEAVAIVLAVSFISLGLRAGMVVSLSIPLVLALTFVVMEYFGITLQRVSLGALIIALGLLVDDAMIAIETMISRLEMGENLVKAASYAWTSIAAPMLTGTLITVAGFVPIGLNASMAGEYTFSLFVVIAAALTLSWVVAVLFAPLLGVTLLPAKLKHAHKPAGRLRRAYHAMLRFAMRARWVVIAGTVALFAISAFGMRYVDQQFFPTSDRTELIVDVTLAQNASINATASAVTKIEDFLATRDEVRFWSSYIGGPTPRFVLALDLPTGAPHMAQVIIQTRDLAARDRLRAALDDFTRHALPGAEVYASLIELGPPVGKPVQYRIQGTDPALLREAARQVAGVMSADPRLSHVTLDWSEPARSVRLELDQEKMRQFGLTQSDVAQSLQTIFTGTTVTQLRDDIYLVDVVARGSDDDRGSLSRLQGLQFGTSAGIAMPLASFASLAWEQEQPTIMRREGLPTITVRAGLVGDAQAVSIVADLTPQIATLAADLPTGYTIAPGGTVESSEDSIGPIVAVVPIMLLVMMLLIMVQLQSFRLMFIVMATAPLAIIGVVAAMLPSGSPLGFVAILGILALIGILLRNAIILVHEVEEERLRGRSRWDAVFHAADSRARPILLTAAAASLALIPISREVFWGPMAYAMMGGIIAGTLITLVFVPALYCAVFNLKPEQDQPTDQSSGTTSTA</sequence>
<dbReference type="SUPFAM" id="SSF82693">
    <property type="entry name" value="Multidrug efflux transporter AcrB pore domain, PN1, PN2, PC1 and PC2 subdomains"/>
    <property type="match status" value="3"/>
</dbReference>
<organism evidence="2 3">
    <name type="scientific">Ketogulonicigenium vulgare (strain WSH-001)</name>
    <dbReference type="NCBI Taxonomy" id="759362"/>
    <lineage>
        <taxon>Bacteria</taxon>
        <taxon>Pseudomonadati</taxon>
        <taxon>Pseudomonadota</taxon>
        <taxon>Alphaproteobacteria</taxon>
        <taxon>Rhodobacterales</taxon>
        <taxon>Roseobacteraceae</taxon>
        <taxon>Ketogulonicigenium</taxon>
    </lineage>
</organism>
<feature type="transmembrane region" description="Helical" evidence="1">
    <location>
        <begin position="854"/>
        <end position="874"/>
    </location>
</feature>
<dbReference type="InterPro" id="IPR027463">
    <property type="entry name" value="AcrB_DN_DC_subdom"/>
</dbReference>
<keyword evidence="1" id="KW-0472">Membrane</keyword>
<evidence type="ECO:0000313" key="3">
    <source>
        <dbReference type="Proteomes" id="UP000000692"/>
    </source>
</evidence>
<feature type="transmembrane region" description="Helical" evidence="1">
    <location>
        <begin position="467"/>
        <end position="489"/>
    </location>
</feature>
<feature type="transmembrane region" description="Helical" evidence="1">
    <location>
        <begin position="881"/>
        <end position="901"/>
    </location>
</feature>
<dbReference type="KEGG" id="kvl:KVU_0089"/>
<evidence type="ECO:0000256" key="1">
    <source>
        <dbReference type="SAM" id="Phobius"/>
    </source>
</evidence>
<dbReference type="OrthoDB" id="9798415at2"/>
<dbReference type="eggNOG" id="COG0841">
    <property type="taxonomic scope" value="Bacteria"/>
</dbReference>
<keyword evidence="1" id="KW-1133">Transmembrane helix</keyword>
<dbReference type="PATRIC" id="fig|759362.5.peg.97"/>
<accession>F9Y7W3</accession>
<dbReference type="Gene3D" id="1.20.1640.10">
    <property type="entry name" value="Multidrug efflux transporter AcrB transmembrane domain"/>
    <property type="match status" value="2"/>
</dbReference>
<feature type="transmembrane region" description="Helical" evidence="1">
    <location>
        <begin position="431"/>
        <end position="455"/>
    </location>
</feature>
<dbReference type="EMBL" id="CP002018">
    <property type="protein sequence ID" value="AEM39929.1"/>
    <property type="molecule type" value="Genomic_DNA"/>
</dbReference>
<dbReference type="Gene3D" id="3.30.70.1320">
    <property type="entry name" value="Multidrug efflux transporter AcrB pore domain like"/>
    <property type="match status" value="1"/>
</dbReference>
<keyword evidence="1" id="KW-0812">Transmembrane</keyword>
<feature type="transmembrane region" description="Helical" evidence="1">
    <location>
        <begin position="524"/>
        <end position="544"/>
    </location>
</feature>
<feature type="transmembrane region" description="Helical" evidence="1">
    <location>
        <begin position="364"/>
        <end position="384"/>
    </location>
</feature>
<dbReference type="Gene3D" id="3.30.70.1430">
    <property type="entry name" value="Multidrug efflux transporter AcrB pore domain"/>
    <property type="match status" value="2"/>
</dbReference>
<feature type="transmembrane region" description="Helical" evidence="1">
    <location>
        <begin position="339"/>
        <end position="358"/>
    </location>
</feature>
<dbReference type="GO" id="GO:0042910">
    <property type="term" value="F:xenobiotic transmembrane transporter activity"/>
    <property type="evidence" value="ECO:0007669"/>
    <property type="project" value="TreeGrafter"/>
</dbReference>
<dbReference type="PANTHER" id="PTHR32063:SF64">
    <property type="entry name" value="ACRB_ACRD_ACRF FAMILY PROTEIN"/>
    <property type="match status" value="1"/>
</dbReference>
<feature type="transmembrane region" description="Helical" evidence="1">
    <location>
        <begin position="20"/>
        <end position="38"/>
    </location>
</feature>
<reference evidence="2 3" key="1">
    <citation type="journal article" date="2011" name="J. Bacteriol.">
        <title>Complete genome sequence of the industrial strain Ketogulonicigenium vulgare WSH-001.</title>
        <authorList>
            <person name="Liu L."/>
            <person name="Li Y."/>
            <person name="Zhang J."/>
            <person name="Zhou Z."/>
            <person name="Liu J."/>
            <person name="Li X."/>
            <person name="Zhou J."/>
            <person name="Du G."/>
            <person name="Wang L."/>
            <person name="Chen J."/>
        </authorList>
    </citation>
    <scope>NUCLEOTIDE SEQUENCE [LARGE SCALE GENOMIC DNA]</scope>
    <source>
        <strain evidence="2 3">WSH-001</strain>
    </source>
</reference>
<feature type="transmembrane region" description="Helical" evidence="1">
    <location>
        <begin position="958"/>
        <end position="977"/>
    </location>
</feature>
<dbReference type="PANTHER" id="PTHR32063">
    <property type="match status" value="1"/>
</dbReference>
<dbReference type="GO" id="GO:0005886">
    <property type="term" value="C:plasma membrane"/>
    <property type="evidence" value="ECO:0007669"/>
    <property type="project" value="TreeGrafter"/>
</dbReference>
<dbReference type="Gene3D" id="3.30.2090.10">
    <property type="entry name" value="Multidrug efflux transporter AcrB TolC docking domain, DN and DC subdomains"/>
    <property type="match status" value="2"/>
</dbReference>